<keyword evidence="3" id="KW-1185">Reference proteome</keyword>
<evidence type="ECO:0000313" key="3">
    <source>
        <dbReference type="Proteomes" id="UP001228113"/>
    </source>
</evidence>
<feature type="coiled-coil region" evidence="1">
    <location>
        <begin position="405"/>
        <end position="461"/>
    </location>
</feature>
<sequence>MSSDNELTVKIIADVKEFLGGMKESREAFESASAGMKGDMDALRAAVDHFGTGAIVLGGVGVAMEGLEKAWEWVDHAIEQTVALTQKMEGLQFQTGASYESLASLNVAELFIGGSMDNLQGIAFGLSKAMKTNSEVFIENGIAASKAELQHQDLITTLMKVTEKMLTIQDPGKRAEFLMDTLGRAAKGAGPELMKLHEVFEKYGSDGLRRFGVTIDEDMIAKIDELEQELGKFKAADQAVMASMTEHGMAVKQGWEASKTALLQYLDALTGGNTQMTWVPGPVPIPLATPSFEDEVPASPNVKDGVVQPPSTSVSNGDVRTAAQIERDKALVVEAAKEKVKTTLWVVEEQRKAEESLYKEQKLSFTDMVEMEKSGAYELLQAQLQADRAILGTLKDKPVQQRQILNQMEEARRQYNSTINALDQRSAEWRTGMEREATRLAHEIEEKSAAEAAEIAKAKAEAQTKASTLALEMQRQSLDYAAELGLISSSKELEARKRILDQEAALQVAALQTQLEALKKDGLAHVAEVTKIQAQIAAVEAKARIEKQKLDQDASKKWVKTWEKGVDSIFANWDTALQKILHGQMSIADGGKAAMKQFEDVTEKALLNAGMEWVKFGVLKALISDKAHEKQVMTDAKEAFTGAYKATVGIPYIGPILAPVAGAAAFAGVMAFAEGGYLDVPSDQVAMIHKNEMVLPAWAAEGARRMFAEESGGGAGHGGGRRGETGNHYHIHAADAQSFIDMCKRNQDGLFGVLKTGIKNGRAAR</sequence>
<dbReference type="RefSeq" id="WP_316410511.1">
    <property type="nucleotide sequence ID" value="NZ_AP027081.1"/>
</dbReference>
<name>A0AA48KF60_9BACT</name>
<protein>
    <submittedName>
        <fullName evidence="2">Uncharacterized protein</fullName>
    </submittedName>
</protein>
<accession>A0AA48KF60</accession>
<proteinExistence type="predicted"/>
<dbReference type="KEGG" id="msea:METESE_29500"/>
<reference evidence="2" key="1">
    <citation type="journal article" date="2023" name="Int. J. Syst. Evol. Microbiol.">
        <title>Mesoterricola silvestris gen. nov., sp. nov., Mesoterricola sediminis sp. nov., Geothrix oryzae sp. nov., Geothrix edaphica sp. nov., Geothrix rubra sp. nov., and Geothrix limicola sp. nov., six novel members of Acidobacteriota isolated from soils.</title>
        <authorList>
            <person name="Itoh H."/>
            <person name="Sugisawa Y."/>
            <person name="Mise K."/>
            <person name="Xu Z."/>
            <person name="Kuniyasu M."/>
            <person name="Ushijima N."/>
            <person name="Kawano K."/>
            <person name="Kobayashi E."/>
            <person name="Shiratori Y."/>
            <person name="Masuda Y."/>
            <person name="Senoo K."/>
        </authorList>
    </citation>
    <scope>NUCLEOTIDE SEQUENCE</scope>
    <source>
        <strain evidence="2">W786</strain>
    </source>
</reference>
<evidence type="ECO:0000256" key="1">
    <source>
        <dbReference type="SAM" id="Coils"/>
    </source>
</evidence>
<dbReference type="AlphaFoldDB" id="A0AA48KF60"/>
<dbReference type="EMBL" id="AP027081">
    <property type="protein sequence ID" value="BDU77992.1"/>
    <property type="molecule type" value="Genomic_DNA"/>
</dbReference>
<keyword evidence="1" id="KW-0175">Coiled coil</keyword>
<dbReference type="Proteomes" id="UP001228113">
    <property type="component" value="Chromosome"/>
</dbReference>
<gene>
    <name evidence="2" type="ORF">METESE_29500</name>
</gene>
<organism evidence="2 3">
    <name type="scientific">Mesoterricola sediminis</name>
    <dbReference type="NCBI Taxonomy" id="2927980"/>
    <lineage>
        <taxon>Bacteria</taxon>
        <taxon>Pseudomonadati</taxon>
        <taxon>Acidobacteriota</taxon>
        <taxon>Holophagae</taxon>
        <taxon>Holophagales</taxon>
        <taxon>Holophagaceae</taxon>
        <taxon>Mesoterricola</taxon>
    </lineage>
</organism>
<evidence type="ECO:0000313" key="2">
    <source>
        <dbReference type="EMBL" id="BDU77992.1"/>
    </source>
</evidence>